<dbReference type="Proteomes" id="UP000322225">
    <property type="component" value="Chromosome 4"/>
</dbReference>
<dbReference type="GO" id="GO:0005789">
    <property type="term" value="C:endoplasmic reticulum membrane"/>
    <property type="evidence" value="ECO:0007669"/>
    <property type="project" value="UniProtKB-SubCell"/>
</dbReference>
<comment type="subcellular location">
    <subcellularLocation>
        <location evidence="1 12">Endoplasmic reticulum membrane</location>
        <topology evidence="1 12">Multi-pass membrane protein</topology>
    </subcellularLocation>
</comment>
<keyword evidence="10 12" id="KW-1133">Transmembrane helix</keyword>
<keyword evidence="11 12" id="KW-0472">Membrane</keyword>
<evidence type="ECO:0000256" key="11">
    <source>
        <dbReference type="ARBA" id="ARBA00023136"/>
    </source>
</evidence>
<evidence type="ECO:0000313" key="14">
    <source>
        <dbReference type="Proteomes" id="UP000322225"/>
    </source>
</evidence>
<keyword evidence="5 12" id="KW-0337">GPI-anchor biosynthesis</keyword>
<dbReference type="GO" id="GO:0006506">
    <property type="term" value="P:GPI anchor biosynthetic process"/>
    <property type="evidence" value="ECO:0007669"/>
    <property type="project" value="UniProtKB-UniPathway"/>
</dbReference>
<dbReference type="PANTHER" id="PTHR12468">
    <property type="entry name" value="GPI MANNOSYLTRANSFERASE 2"/>
    <property type="match status" value="1"/>
</dbReference>
<dbReference type="GeneID" id="43588590"/>
<dbReference type="InterPro" id="IPR007315">
    <property type="entry name" value="PIG-V/Gpi18"/>
</dbReference>
<evidence type="ECO:0000256" key="6">
    <source>
        <dbReference type="ARBA" id="ARBA00022676"/>
    </source>
</evidence>
<keyword evidence="7 12" id="KW-0808">Transferase</keyword>
<dbReference type="EMBL" id="CP144054">
    <property type="protein sequence ID" value="WWD17943.1"/>
    <property type="molecule type" value="Genomic_DNA"/>
</dbReference>
<comment type="pathway">
    <text evidence="2 12">Glycolipid biosynthesis; glycosylphosphatidylinositol-anchor biosynthesis.</text>
</comment>
<evidence type="ECO:0000256" key="12">
    <source>
        <dbReference type="RuleBase" id="RU363112"/>
    </source>
</evidence>
<dbReference type="GO" id="GO:0004376">
    <property type="term" value="F:GPI mannosyltransferase activity"/>
    <property type="evidence" value="ECO:0007669"/>
    <property type="project" value="InterPro"/>
</dbReference>
<dbReference type="KEGG" id="ksn:43588590"/>
<evidence type="ECO:0000256" key="10">
    <source>
        <dbReference type="ARBA" id="ARBA00022989"/>
    </source>
</evidence>
<dbReference type="EC" id="2.4.1.-" evidence="12"/>
<name>A0A5M6C3E9_9TREE</name>
<dbReference type="PANTHER" id="PTHR12468:SF2">
    <property type="entry name" value="GPI MANNOSYLTRANSFERASE 2"/>
    <property type="match status" value="1"/>
</dbReference>
<accession>A0A5M6C3E9</accession>
<comment type="function">
    <text evidence="12">Mannosyltransferase involved in glycosylphosphatidylinositol-anchor biosynthesis.</text>
</comment>
<reference evidence="13" key="1">
    <citation type="submission" date="2017-08" db="EMBL/GenBank/DDBJ databases">
        <authorList>
            <person name="Cuomo C."/>
            <person name="Billmyre B."/>
            <person name="Heitman J."/>
        </authorList>
    </citation>
    <scope>NUCLEOTIDE SEQUENCE</scope>
    <source>
        <strain evidence="13">CBS 12478</strain>
    </source>
</reference>
<keyword evidence="6 12" id="KW-0328">Glycosyltransferase</keyword>
<evidence type="ECO:0000256" key="9">
    <source>
        <dbReference type="ARBA" id="ARBA00022824"/>
    </source>
</evidence>
<reference evidence="13" key="2">
    <citation type="submission" date="2024-01" db="EMBL/GenBank/DDBJ databases">
        <title>Comparative genomics of Cryptococcus and Kwoniella reveals pathogenesis evolution and contrasting modes of karyotype evolution via chromosome fusion or intercentromeric recombination.</title>
        <authorList>
            <person name="Coelho M.A."/>
            <person name="David-Palma M."/>
            <person name="Shea T."/>
            <person name="Bowers K."/>
            <person name="McGinley-Smith S."/>
            <person name="Mohammad A.W."/>
            <person name="Gnirke A."/>
            <person name="Yurkov A.M."/>
            <person name="Nowrousian M."/>
            <person name="Sun S."/>
            <person name="Cuomo C.A."/>
            <person name="Heitman J."/>
        </authorList>
    </citation>
    <scope>NUCLEOTIDE SEQUENCE</scope>
    <source>
        <strain evidence="13">CBS 12478</strain>
    </source>
</reference>
<protein>
    <recommendedName>
        <fullName evidence="4 12">GPI mannosyltransferase 2</fullName>
        <ecNumber evidence="12">2.4.1.-</ecNumber>
    </recommendedName>
</protein>
<gene>
    <name evidence="13" type="ORF">CI109_102388</name>
</gene>
<evidence type="ECO:0000256" key="3">
    <source>
        <dbReference type="ARBA" id="ARBA00008698"/>
    </source>
</evidence>
<proteinExistence type="inferred from homology"/>
<dbReference type="RefSeq" id="XP_031861320.1">
    <property type="nucleotide sequence ID" value="XM_032004455.1"/>
</dbReference>
<keyword evidence="14" id="KW-1185">Reference proteome</keyword>
<feature type="transmembrane region" description="Helical" evidence="12">
    <location>
        <begin position="319"/>
        <end position="337"/>
    </location>
</feature>
<evidence type="ECO:0000313" key="13">
    <source>
        <dbReference type="EMBL" id="WWD17943.1"/>
    </source>
</evidence>
<comment type="caution">
    <text evidence="12">Lacks conserved residue(s) required for the propagation of feature annotation.</text>
</comment>
<organism evidence="13 14">
    <name type="scientific">Kwoniella shandongensis</name>
    <dbReference type="NCBI Taxonomy" id="1734106"/>
    <lineage>
        <taxon>Eukaryota</taxon>
        <taxon>Fungi</taxon>
        <taxon>Dikarya</taxon>
        <taxon>Basidiomycota</taxon>
        <taxon>Agaricomycotina</taxon>
        <taxon>Tremellomycetes</taxon>
        <taxon>Tremellales</taxon>
        <taxon>Cryptococcaceae</taxon>
        <taxon>Kwoniella</taxon>
    </lineage>
</organism>
<dbReference type="Pfam" id="PF04188">
    <property type="entry name" value="Mannosyl_trans2"/>
    <property type="match status" value="1"/>
</dbReference>
<dbReference type="AlphaFoldDB" id="A0A5M6C3E9"/>
<evidence type="ECO:0000256" key="4">
    <source>
        <dbReference type="ARBA" id="ARBA00013795"/>
    </source>
</evidence>
<comment type="similarity">
    <text evidence="3 12">Belongs to the PIGV family.</text>
</comment>
<feature type="transmembrane region" description="Helical" evidence="12">
    <location>
        <begin position="412"/>
        <end position="430"/>
    </location>
</feature>
<dbReference type="GO" id="GO:0031501">
    <property type="term" value="C:mannosyltransferase complex"/>
    <property type="evidence" value="ECO:0007669"/>
    <property type="project" value="TreeGrafter"/>
</dbReference>
<evidence type="ECO:0000256" key="2">
    <source>
        <dbReference type="ARBA" id="ARBA00004687"/>
    </source>
</evidence>
<dbReference type="OrthoDB" id="10252502at2759"/>
<evidence type="ECO:0000256" key="5">
    <source>
        <dbReference type="ARBA" id="ARBA00022502"/>
    </source>
</evidence>
<sequence>MTSRTSPLLSSFRSPTLLILCLAIATRLVHLTVLHILPSFIPLFDTSPLLVSAPSSISSVSPALRWDAIHFASIATNGYEYEQQLAFQPGWMGILRLAGEVVCWVRSGGGGGTQVRMEDVVLGGMVVSNLAYIGATLTLYKLTAHFHSPAFALLTSLFYLLPPTPITAVPYTEPTYALLTFTGFYLLLVKKQFFFASLFLAGGTSVRATGVFNAVALVWYANFGDGGFMGPGGLAGRHAIKQFIIGNLRFYIPTSIIISPFMMFQWYADASFCTKVARSAGEWRPWCDVQPRISYSFVQKEYWNIGLFNYWTLSQLPNILLALPILLVSLVGIFIYIRTRILPRPGTRPSHPALEGLYICHLMTTGLVLFNSHTQIALRVCLGDPVLWWSATTLAFNWDDDKQRGLTKVGKLWVGWCVVWGAVAMVLWVGHYPPA</sequence>
<evidence type="ECO:0000256" key="8">
    <source>
        <dbReference type="ARBA" id="ARBA00022692"/>
    </source>
</evidence>
<keyword evidence="8 12" id="KW-0812">Transmembrane</keyword>
<evidence type="ECO:0000256" key="7">
    <source>
        <dbReference type="ARBA" id="ARBA00022679"/>
    </source>
</evidence>
<feature type="transmembrane region" description="Helical" evidence="12">
    <location>
        <begin position="120"/>
        <end position="139"/>
    </location>
</feature>
<keyword evidence="9 12" id="KW-0256">Endoplasmic reticulum</keyword>
<feature type="transmembrane region" description="Helical" evidence="12">
    <location>
        <begin position="151"/>
        <end position="172"/>
    </location>
</feature>
<evidence type="ECO:0000256" key="1">
    <source>
        <dbReference type="ARBA" id="ARBA00004477"/>
    </source>
</evidence>
<dbReference type="GO" id="GO:0000009">
    <property type="term" value="F:alpha-1,6-mannosyltransferase activity"/>
    <property type="evidence" value="ECO:0007669"/>
    <property type="project" value="InterPro"/>
</dbReference>
<feature type="transmembrane region" description="Helical" evidence="12">
    <location>
        <begin position="250"/>
        <end position="268"/>
    </location>
</feature>